<dbReference type="InterPro" id="IPR001806">
    <property type="entry name" value="Small_GTPase"/>
</dbReference>
<dbReference type="GO" id="GO:0005525">
    <property type="term" value="F:GTP binding"/>
    <property type="evidence" value="ECO:0007669"/>
    <property type="project" value="InterPro"/>
</dbReference>
<sequence length="220" mass="24687">MDTSTAATPILTIKLVLLGESAVGKSSIVLRFVSDDFRESREPTIGAAFLTKRIIRDDKVIKFEIWDTAGQERFAPLAPMYYRNAQAALVVFDVTDDGSFHKAQDWIQELHEKVGDNIVIALVGNKIDLLNIQGENSNRAVKEAELQNLCKRENLLYFEASAKTGENIHEIFQKLGQKIPYPQKCTRQNSNHDLTITDDQRIDLEATTVEGTRETGTCNC</sequence>
<dbReference type="SMART" id="SM00173">
    <property type="entry name" value="RAS"/>
    <property type="match status" value="1"/>
</dbReference>
<dbReference type="GO" id="GO:0003924">
    <property type="term" value="F:GTPase activity"/>
    <property type="evidence" value="ECO:0007669"/>
    <property type="project" value="InterPro"/>
</dbReference>
<proteinExistence type="predicted"/>
<dbReference type="PROSITE" id="PS51419">
    <property type="entry name" value="RAB"/>
    <property type="match status" value="1"/>
</dbReference>
<organism evidence="2 3">
    <name type="scientific">Saccharomyces mikatae IFO 1815</name>
    <dbReference type="NCBI Taxonomy" id="226126"/>
    <lineage>
        <taxon>Eukaryota</taxon>
        <taxon>Fungi</taxon>
        <taxon>Dikarya</taxon>
        <taxon>Ascomycota</taxon>
        <taxon>Saccharomycotina</taxon>
        <taxon>Saccharomycetes</taxon>
        <taxon>Saccharomycetales</taxon>
        <taxon>Saccharomycetaceae</taxon>
        <taxon>Saccharomyces</taxon>
    </lineage>
</organism>
<dbReference type="InterPro" id="IPR005225">
    <property type="entry name" value="Small_GTP-bd"/>
</dbReference>
<dbReference type="PROSITE" id="PS51420">
    <property type="entry name" value="RHO"/>
    <property type="match status" value="1"/>
</dbReference>
<reference evidence="2" key="1">
    <citation type="submission" date="2022-10" db="EMBL/GenBank/DDBJ databases">
        <authorList>
            <person name="Byrne P K."/>
        </authorList>
    </citation>
    <scope>NUCLEOTIDE SEQUENCE</scope>
    <source>
        <strain evidence="2">IFO1815</strain>
    </source>
</reference>
<dbReference type="Gene3D" id="3.40.50.300">
    <property type="entry name" value="P-loop containing nucleotide triphosphate hydrolases"/>
    <property type="match status" value="1"/>
</dbReference>
<dbReference type="CDD" id="cd01860">
    <property type="entry name" value="Rab5_related"/>
    <property type="match status" value="1"/>
</dbReference>
<dbReference type="PRINTS" id="PR00449">
    <property type="entry name" value="RASTRNSFRMNG"/>
</dbReference>
<dbReference type="PANTHER" id="PTHR47978">
    <property type="match status" value="1"/>
</dbReference>
<evidence type="ECO:0000313" key="2">
    <source>
        <dbReference type="EMBL" id="CAI4036014.1"/>
    </source>
</evidence>
<evidence type="ECO:0000256" key="1">
    <source>
        <dbReference type="ARBA" id="ARBA00022741"/>
    </source>
</evidence>
<dbReference type="GeneID" id="80920902"/>
<dbReference type="PROSITE" id="PS51417">
    <property type="entry name" value="ARF"/>
    <property type="match status" value="1"/>
</dbReference>
<dbReference type="Proteomes" id="UP001161438">
    <property type="component" value="Chromosome 14"/>
</dbReference>
<dbReference type="RefSeq" id="XP_056079134.1">
    <property type="nucleotide sequence ID" value="XM_056225302.1"/>
</dbReference>
<dbReference type="EMBL" id="OX365770">
    <property type="protein sequence ID" value="CAI4036014.1"/>
    <property type="molecule type" value="Genomic_DNA"/>
</dbReference>
<dbReference type="InterPro" id="IPR027417">
    <property type="entry name" value="P-loop_NTPase"/>
</dbReference>
<name>A0AA35NEX4_SACMI</name>
<dbReference type="PROSITE" id="PS51421">
    <property type="entry name" value="RAS"/>
    <property type="match status" value="1"/>
</dbReference>
<dbReference type="SUPFAM" id="SSF52540">
    <property type="entry name" value="P-loop containing nucleoside triphosphate hydrolases"/>
    <property type="match status" value="1"/>
</dbReference>
<dbReference type="SMART" id="SM00176">
    <property type="entry name" value="RAN"/>
    <property type="match status" value="1"/>
</dbReference>
<dbReference type="SMART" id="SM00175">
    <property type="entry name" value="RAB"/>
    <property type="match status" value="1"/>
</dbReference>
<dbReference type="NCBIfam" id="TIGR00231">
    <property type="entry name" value="small_GTP"/>
    <property type="match status" value="1"/>
</dbReference>
<evidence type="ECO:0000313" key="3">
    <source>
        <dbReference type="Proteomes" id="UP001161438"/>
    </source>
</evidence>
<dbReference type="AlphaFoldDB" id="A0AA35NEX4"/>
<dbReference type="FunFam" id="3.40.50.300:FF:000808">
    <property type="entry name" value="Small GTP-binding protein, putative"/>
    <property type="match status" value="1"/>
</dbReference>
<keyword evidence="3" id="KW-1185">Reference proteome</keyword>
<gene>
    <name evidence="2" type="primary">SMKI14G2280</name>
    <name evidence="2" type="ORF">SMKI_14G2280</name>
</gene>
<dbReference type="SMART" id="SM00174">
    <property type="entry name" value="RHO"/>
    <property type="match status" value="1"/>
</dbReference>
<accession>A0AA35NEX4</accession>
<protein>
    <submittedName>
        <fullName evidence="2">Uncharacterized protein</fullName>
    </submittedName>
</protein>
<dbReference type="Pfam" id="PF00071">
    <property type="entry name" value="Ras"/>
    <property type="match status" value="1"/>
</dbReference>
<keyword evidence="1" id="KW-0547">Nucleotide-binding</keyword>